<sequence length="103" mass="11571">MGTLVIGINKNHVFHTKSSLSINKYSSRQLYPSFGQLWPNDARPVHSCRLSCLSSHLDYSPTAILPYPQKTKSMQKFDKFSHLTGTESKIRAALSGNALFDQE</sequence>
<organism evidence="1 2">
    <name type="scientific">Trichinella nativa</name>
    <dbReference type="NCBI Taxonomy" id="6335"/>
    <lineage>
        <taxon>Eukaryota</taxon>
        <taxon>Metazoa</taxon>
        <taxon>Ecdysozoa</taxon>
        <taxon>Nematoda</taxon>
        <taxon>Enoplea</taxon>
        <taxon>Dorylaimia</taxon>
        <taxon>Trichinellida</taxon>
        <taxon>Trichinellidae</taxon>
        <taxon>Trichinella</taxon>
    </lineage>
</organism>
<keyword evidence="2" id="KW-1185">Reference proteome</keyword>
<gene>
    <name evidence="1" type="ORF">T02_2244</name>
</gene>
<protein>
    <submittedName>
        <fullName evidence="1">Uncharacterized protein</fullName>
    </submittedName>
</protein>
<dbReference type="Proteomes" id="UP000054721">
    <property type="component" value="Unassembled WGS sequence"/>
</dbReference>
<dbReference type="OrthoDB" id="5939464at2759"/>
<reference evidence="1 2" key="1">
    <citation type="submission" date="2015-05" db="EMBL/GenBank/DDBJ databases">
        <title>Evolution of Trichinella species and genotypes.</title>
        <authorList>
            <person name="Korhonen P.K."/>
            <person name="Edoardo P."/>
            <person name="Giuseppe L.R."/>
            <person name="Gasser R.B."/>
        </authorList>
    </citation>
    <scope>NUCLEOTIDE SEQUENCE [LARGE SCALE GENOMIC DNA]</scope>
    <source>
        <strain evidence="1">ISS10</strain>
    </source>
</reference>
<proteinExistence type="predicted"/>
<name>A0A0V1LHX3_9BILA</name>
<accession>A0A0V1LHX3</accession>
<dbReference type="EMBL" id="JYDW01000047">
    <property type="protein sequence ID" value="KRZ59083.1"/>
    <property type="molecule type" value="Genomic_DNA"/>
</dbReference>
<evidence type="ECO:0000313" key="2">
    <source>
        <dbReference type="Proteomes" id="UP000054721"/>
    </source>
</evidence>
<evidence type="ECO:0000313" key="1">
    <source>
        <dbReference type="EMBL" id="KRZ59083.1"/>
    </source>
</evidence>
<dbReference type="AlphaFoldDB" id="A0A0V1LHX3"/>
<comment type="caution">
    <text evidence="1">The sequence shown here is derived from an EMBL/GenBank/DDBJ whole genome shotgun (WGS) entry which is preliminary data.</text>
</comment>